<keyword evidence="5" id="KW-0472">Membrane</keyword>
<organism evidence="6 7">
    <name type="scientific">Sphingomonas rustica</name>
    <dbReference type="NCBI Taxonomy" id="3103142"/>
    <lineage>
        <taxon>Bacteria</taxon>
        <taxon>Pseudomonadati</taxon>
        <taxon>Pseudomonadota</taxon>
        <taxon>Alphaproteobacteria</taxon>
        <taxon>Sphingomonadales</taxon>
        <taxon>Sphingomonadaceae</taxon>
        <taxon>Sphingomonas</taxon>
    </lineage>
</organism>
<dbReference type="EMBL" id="JBDIZK010000003">
    <property type="protein sequence ID" value="MEN3746742.1"/>
    <property type="molecule type" value="Genomic_DNA"/>
</dbReference>
<sequence>MAVRLKPISDQVIVITGATSGHGLGTAQKAAAAGARVMLAARDGEALARICEAIRAAGGVADHVVTDVGIEADVERLADETIARFGGFDSWVNNAGAGVYALLSTLPIDEHRKVFETNYWGIVHGSLIALRHLESRPGGGALINIGSINGDMGAPLLGAYSASKHAVKGFTDSLRIELMQRKAPVSLTLIKPSAIGTPFPDHGRNHTGYRARLPDPVYSPDLVADAILDAAQHRRRAVTVGGVGKLQVLGATLFPSLFDRLATTMNAMLVDRTAPVPDTPGNLYAPQGDDRRAEGRQHGRRFSLFSTARRHGALTAGAAVAVAMVAIALRNARDSRRLPPAPAR</sequence>
<dbReference type="InterPro" id="IPR036291">
    <property type="entry name" value="NAD(P)-bd_dom_sf"/>
</dbReference>
<dbReference type="PANTHER" id="PTHR44196:SF1">
    <property type="entry name" value="DEHYDROGENASE_REDUCTASE SDR FAMILY MEMBER 7B"/>
    <property type="match status" value="1"/>
</dbReference>
<proteinExistence type="inferred from homology"/>
<dbReference type="PROSITE" id="PS00061">
    <property type="entry name" value="ADH_SHORT"/>
    <property type="match status" value="1"/>
</dbReference>
<dbReference type="Gene3D" id="3.40.50.720">
    <property type="entry name" value="NAD(P)-binding Rossmann-like Domain"/>
    <property type="match status" value="1"/>
</dbReference>
<evidence type="ECO:0000256" key="4">
    <source>
        <dbReference type="SAM" id="MobiDB-lite"/>
    </source>
</evidence>
<dbReference type="PRINTS" id="PR00080">
    <property type="entry name" value="SDRFAMILY"/>
</dbReference>
<dbReference type="Proteomes" id="UP001427805">
    <property type="component" value="Unassembled WGS sequence"/>
</dbReference>
<dbReference type="InterPro" id="IPR020904">
    <property type="entry name" value="Sc_DH/Rdtase_CS"/>
</dbReference>
<dbReference type="RefSeq" id="WP_346245743.1">
    <property type="nucleotide sequence ID" value="NZ_JBDIZK010000003.1"/>
</dbReference>
<dbReference type="SUPFAM" id="SSF51735">
    <property type="entry name" value="NAD(P)-binding Rossmann-fold domains"/>
    <property type="match status" value="1"/>
</dbReference>
<evidence type="ECO:0000256" key="2">
    <source>
        <dbReference type="ARBA" id="ARBA00023002"/>
    </source>
</evidence>
<evidence type="ECO:0000256" key="3">
    <source>
        <dbReference type="RuleBase" id="RU000363"/>
    </source>
</evidence>
<keyword evidence="5" id="KW-0812">Transmembrane</keyword>
<keyword evidence="5" id="KW-1133">Transmembrane helix</keyword>
<dbReference type="InterPro" id="IPR002347">
    <property type="entry name" value="SDR_fam"/>
</dbReference>
<evidence type="ECO:0000313" key="7">
    <source>
        <dbReference type="Proteomes" id="UP001427805"/>
    </source>
</evidence>
<comment type="similarity">
    <text evidence="1 3">Belongs to the short-chain dehydrogenases/reductases (SDR) family.</text>
</comment>
<dbReference type="NCBIfam" id="NF005495">
    <property type="entry name" value="PRK07109.1"/>
    <property type="match status" value="1"/>
</dbReference>
<comment type="caution">
    <text evidence="6">The sequence shown here is derived from an EMBL/GenBank/DDBJ whole genome shotgun (WGS) entry which is preliminary data.</text>
</comment>
<gene>
    <name evidence="6" type="ORF">TPR58_06160</name>
</gene>
<feature type="region of interest" description="Disordered" evidence="4">
    <location>
        <begin position="276"/>
        <end position="296"/>
    </location>
</feature>
<evidence type="ECO:0000313" key="6">
    <source>
        <dbReference type="EMBL" id="MEN3746742.1"/>
    </source>
</evidence>
<dbReference type="PRINTS" id="PR00081">
    <property type="entry name" value="GDHRDH"/>
</dbReference>
<feature type="transmembrane region" description="Helical" evidence="5">
    <location>
        <begin position="311"/>
        <end position="329"/>
    </location>
</feature>
<dbReference type="PANTHER" id="PTHR44196">
    <property type="entry name" value="DEHYDROGENASE/REDUCTASE SDR FAMILY MEMBER 7B"/>
    <property type="match status" value="1"/>
</dbReference>
<reference evidence="6 7" key="1">
    <citation type="submission" date="2024-05" db="EMBL/GenBank/DDBJ databases">
        <title>Sphingomonas sp. HF-S3 16S ribosomal RNA gene Genome sequencing and assembly.</title>
        <authorList>
            <person name="Lee H."/>
        </authorList>
    </citation>
    <scope>NUCLEOTIDE SEQUENCE [LARGE SCALE GENOMIC DNA]</scope>
    <source>
        <strain evidence="6 7">HF-S3</strain>
    </source>
</reference>
<keyword evidence="2" id="KW-0560">Oxidoreductase</keyword>
<name>A0ABV0B8L0_9SPHN</name>
<evidence type="ECO:0000256" key="1">
    <source>
        <dbReference type="ARBA" id="ARBA00006484"/>
    </source>
</evidence>
<accession>A0ABV0B8L0</accession>
<evidence type="ECO:0000256" key="5">
    <source>
        <dbReference type="SAM" id="Phobius"/>
    </source>
</evidence>
<protein>
    <submittedName>
        <fullName evidence="6">SDR family oxidoreductase</fullName>
    </submittedName>
</protein>
<keyword evidence="7" id="KW-1185">Reference proteome</keyword>
<dbReference type="Pfam" id="PF00106">
    <property type="entry name" value="adh_short"/>
    <property type="match status" value="1"/>
</dbReference>